<proteinExistence type="inferred from homology"/>
<protein>
    <submittedName>
        <fullName evidence="4">Hydrogenase expression/formation protein HypE</fullName>
    </submittedName>
</protein>
<gene>
    <name evidence="4" type="ORF">EV385_5470</name>
</gene>
<dbReference type="InterPro" id="IPR016188">
    <property type="entry name" value="PurM-like_N"/>
</dbReference>
<dbReference type="SUPFAM" id="SSF56042">
    <property type="entry name" value="PurM C-terminal domain-like"/>
    <property type="match status" value="1"/>
</dbReference>
<dbReference type="SUPFAM" id="SSF55326">
    <property type="entry name" value="PurM N-terminal domain-like"/>
    <property type="match status" value="1"/>
</dbReference>
<dbReference type="RefSeq" id="WP_130512019.1">
    <property type="nucleotide sequence ID" value="NZ_SHKY01000001.1"/>
</dbReference>
<keyword evidence="5" id="KW-1185">Reference proteome</keyword>
<comment type="similarity">
    <text evidence="1">Belongs to the HypE family.</text>
</comment>
<organism evidence="4 5">
    <name type="scientific">Krasilnikovia cinnamomea</name>
    <dbReference type="NCBI Taxonomy" id="349313"/>
    <lineage>
        <taxon>Bacteria</taxon>
        <taxon>Bacillati</taxon>
        <taxon>Actinomycetota</taxon>
        <taxon>Actinomycetes</taxon>
        <taxon>Micromonosporales</taxon>
        <taxon>Micromonosporaceae</taxon>
        <taxon>Krasilnikovia</taxon>
    </lineage>
</organism>
<dbReference type="GO" id="GO:0051604">
    <property type="term" value="P:protein maturation"/>
    <property type="evidence" value="ECO:0007669"/>
    <property type="project" value="TreeGrafter"/>
</dbReference>
<feature type="domain" description="PurM-like C-terminal" evidence="3">
    <location>
        <begin position="179"/>
        <end position="331"/>
    </location>
</feature>
<comment type="caution">
    <text evidence="4">The sequence shown here is derived from an EMBL/GenBank/DDBJ whole genome shotgun (WGS) entry which is preliminary data.</text>
</comment>
<dbReference type="InterPro" id="IPR010918">
    <property type="entry name" value="PurM-like_C_dom"/>
</dbReference>
<feature type="domain" description="PurM-like N-terminal" evidence="2">
    <location>
        <begin position="54"/>
        <end position="164"/>
    </location>
</feature>
<accession>A0A4Q7ZRV4</accession>
<dbReference type="Gene3D" id="3.30.1330.10">
    <property type="entry name" value="PurM-like, N-terminal domain"/>
    <property type="match status" value="1"/>
</dbReference>
<dbReference type="OrthoDB" id="9801934at2"/>
<dbReference type="EMBL" id="SHKY01000001">
    <property type="protein sequence ID" value="RZU53541.1"/>
    <property type="molecule type" value="Genomic_DNA"/>
</dbReference>
<dbReference type="AlphaFoldDB" id="A0A4Q7ZRV4"/>
<dbReference type="Gene3D" id="3.90.650.10">
    <property type="entry name" value="PurM-like C-terminal domain"/>
    <property type="match status" value="1"/>
</dbReference>
<evidence type="ECO:0000313" key="5">
    <source>
        <dbReference type="Proteomes" id="UP000292564"/>
    </source>
</evidence>
<evidence type="ECO:0000259" key="3">
    <source>
        <dbReference type="Pfam" id="PF02769"/>
    </source>
</evidence>
<evidence type="ECO:0000313" key="4">
    <source>
        <dbReference type="EMBL" id="RZU53541.1"/>
    </source>
</evidence>
<dbReference type="InterPro" id="IPR011854">
    <property type="entry name" value="HypE"/>
</dbReference>
<dbReference type="PIRSF" id="PIRSF005644">
    <property type="entry name" value="Hdrgns_mtr_HypE"/>
    <property type="match status" value="1"/>
</dbReference>
<name>A0A4Q7ZRV4_9ACTN</name>
<dbReference type="Proteomes" id="UP000292564">
    <property type="component" value="Unassembled WGS sequence"/>
</dbReference>
<dbReference type="Pfam" id="PF02769">
    <property type="entry name" value="AIRS_C"/>
    <property type="match status" value="1"/>
</dbReference>
<evidence type="ECO:0000259" key="2">
    <source>
        <dbReference type="Pfam" id="PF00586"/>
    </source>
</evidence>
<dbReference type="InterPro" id="IPR036921">
    <property type="entry name" value="PurM-like_N_sf"/>
</dbReference>
<dbReference type="Pfam" id="PF00586">
    <property type="entry name" value="AIRS"/>
    <property type="match status" value="1"/>
</dbReference>
<dbReference type="CDD" id="cd02197">
    <property type="entry name" value="HypE"/>
    <property type="match status" value="1"/>
</dbReference>
<reference evidence="4 5" key="1">
    <citation type="submission" date="2019-02" db="EMBL/GenBank/DDBJ databases">
        <title>Sequencing the genomes of 1000 actinobacteria strains.</title>
        <authorList>
            <person name="Klenk H.-P."/>
        </authorList>
    </citation>
    <scope>NUCLEOTIDE SEQUENCE [LARGE SCALE GENOMIC DNA]</scope>
    <source>
        <strain evidence="4 5">DSM 45162</strain>
    </source>
</reference>
<sequence length="353" mass="35145">MTAVDPLAASCPLPLAETERVLLGHGSGGQLSAELIGDVLVPALGSAAPAGALEDAAVVPIDGVDVVLSTDAYVVSPLFFPGGDIGALAVHGTVNDLAMRAALPVALAVAYVVEEGFPLADLRRVAASVGAAARAAGVPVVTGDTKVVGRGAADGLYVVTTGVGQRLAGAAPSATGAAPGDAVLLSGPIGSHGTTILSVREGLGFDADICSDTQPLHRLVAAMVDAGGDAVHALRDPTRGGIASALNEIAVTSGVGIEIDEQALPVPAPVQAACEILGLDPAHVANEGCLVAFVAAHRADAVLAAMRSRPEGRAAVNIGTVRDTEPGRVVVRTSVGSRRILDMLVGEQLPRIC</sequence>
<dbReference type="InterPro" id="IPR036676">
    <property type="entry name" value="PurM-like_C_sf"/>
</dbReference>
<evidence type="ECO:0000256" key="1">
    <source>
        <dbReference type="ARBA" id="ARBA00006243"/>
    </source>
</evidence>
<dbReference type="PANTHER" id="PTHR30303:SF0">
    <property type="entry name" value="CARBAMOYL DEHYDRATASE HYPE"/>
    <property type="match status" value="1"/>
</dbReference>
<dbReference type="NCBIfam" id="TIGR02124">
    <property type="entry name" value="hypE"/>
    <property type="match status" value="1"/>
</dbReference>
<dbReference type="PANTHER" id="PTHR30303">
    <property type="entry name" value="HYDROGENASE ISOENZYMES FORMATION PROTEIN HYPE"/>
    <property type="match status" value="1"/>
</dbReference>